<name>A0A367RBC2_NOSPU</name>
<gene>
    <name evidence="2" type="ORF">A6769_25010</name>
</gene>
<comment type="caution">
    <text evidence="2">The sequence shown here is derived from an EMBL/GenBank/DDBJ whole genome shotgun (WGS) entry which is preliminary data.</text>
</comment>
<reference evidence="3" key="1">
    <citation type="submission" date="2016-04" db="EMBL/GenBank/DDBJ databases">
        <authorList>
            <person name="Tabuchi Yagui T.R."/>
        </authorList>
    </citation>
    <scope>NUCLEOTIDE SEQUENCE [LARGE SCALE GENOMIC DNA]</scope>
</reference>
<evidence type="ECO:0000313" key="3">
    <source>
        <dbReference type="Proteomes" id="UP000252085"/>
    </source>
</evidence>
<protein>
    <recommendedName>
        <fullName evidence="1">DUF1400 domain-containing protein</fullName>
    </recommendedName>
</protein>
<dbReference type="InterPro" id="IPR010802">
    <property type="entry name" value="DUF1400"/>
</dbReference>
<accession>A0A367RBC2</accession>
<dbReference type="Proteomes" id="UP000252085">
    <property type="component" value="Unassembled WGS sequence"/>
</dbReference>
<feature type="domain" description="DUF1400" evidence="1">
    <location>
        <begin position="29"/>
        <end position="154"/>
    </location>
</feature>
<evidence type="ECO:0000313" key="2">
    <source>
        <dbReference type="EMBL" id="RCJ33715.1"/>
    </source>
</evidence>
<dbReference type="EMBL" id="LXQE01000159">
    <property type="protein sequence ID" value="RCJ33715.1"/>
    <property type="molecule type" value="Genomic_DNA"/>
</dbReference>
<evidence type="ECO:0000259" key="1">
    <source>
        <dbReference type="Pfam" id="PF07176"/>
    </source>
</evidence>
<dbReference type="Pfam" id="PF07176">
    <property type="entry name" value="DUF1400"/>
    <property type="match status" value="1"/>
</dbReference>
<organism evidence="2 3">
    <name type="scientific">Nostoc punctiforme NIES-2108</name>
    <dbReference type="NCBI Taxonomy" id="1356359"/>
    <lineage>
        <taxon>Bacteria</taxon>
        <taxon>Bacillati</taxon>
        <taxon>Cyanobacteriota</taxon>
        <taxon>Cyanophyceae</taxon>
        <taxon>Nostocales</taxon>
        <taxon>Nostocaceae</taxon>
        <taxon>Nostoc</taxon>
    </lineage>
</organism>
<sequence length="184" mass="20866">MRFNFLGLRGVLVLAGSICLLFVSTPAFAAERVVLKYGVFRESLSGEELSTFSQTGELSRSLKVNLALARQDPKAIRQYLTKPVKVNPVFLDRVLNSQIGNIILDQISQVTYTPSWRADRQALRAALVLSASQDRQVSLIEIIKNYPTNEVEVDGVVYRRRHRLESAYRQLRRLQTNLQDLFGV</sequence>
<proteinExistence type="predicted"/>
<dbReference type="AlphaFoldDB" id="A0A367RBC2"/>